<organism evidence="8 9">
    <name type="scientific">Fusibacter ferrireducens</name>
    <dbReference type="NCBI Taxonomy" id="2785058"/>
    <lineage>
        <taxon>Bacteria</taxon>
        <taxon>Bacillati</taxon>
        <taxon>Bacillota</taxon>
        <taxon>Clostridia</taxon>
        <taxon>Eubacteriales</taxon>
        <taxon>Eubacteriales Family XII. Incertae Sedis</taxon>
        <taxon>Fusibacter</taxon>
    </lineage>
</organism>
<comment type="caution">
    <text evidence="8">The sequence shown here is derived from an EMBL/GenBank/DDBJ whole genome shotgun (WGS) entry which is preliminary data.</text>
</comment>
<dbReference type="SUPFAM" id="SSF69065">
    <property type="entry name" value="RNase III domain-like"/>
    <property type="match status" value="1"/>
</dbReference>
<keyword evidence="5 6" id="KW-0378">Hydrolase</keyword>
<feature type="active site" evidence="6">
    <location>
        <position position="31"/>
    </location>
</feature>
<comment type="function">
    <text evidence="6">Involved in correct processing of both the 5' and 3' ends of 23S rRNA precursor. Processes 30S rRNA precursor transcript even in absence of ribonuclease 3 (Rnc); Rnc processes 30S rRNA into smaller rRNA precursors.</text>
</comment>
<gene>
    <name evidence="6" type="primary">mrnC</name>
    <name evidence="8" type="ORF">ISU02_22450</name>
</gene>
<dbReference type="PANTHER" id="PTHR34276:SF1">
    <property type="entry name" value="MINI-RIBONUCLEASE 3"/>
    <property type="match status" value="1"/>
</dbReference>
<evidence type="ECO:0000256" key="1">
    <source>
        <dbReference type="ARBA" id="ARBA00022517"/>
    </source>
</evidence>
<dbReference type="Gene3D" id="1.10.1520.10">
    <property type="entry name" value="Ribonuclease III domain"/>
    <property type="match status" value="1"/>
</dbReference>
<keyword evidence="3 6" id="KW-0540">Nuclease</keyword>
<dbReference type="HAMAP" id="MF_01468">
    <property type="entry name" value="RNase_Mini_III"/>
    <property type="match status" value="1"/>
</dbReference>
<evidence type="ECO:0000256" key="5">
    <source>
        <dbReference type="ARBA" id="ARBA00022801"/>
    </source>
</evidence>
<keyword evidence="6" id="KW-0963">Cytoplasm</keyword>
<keyword evidence="6" id="KW-0699">rRNA-binding</keyword>
<protein>
    <recommendedName>
        <fullName evidence="6">Mini-ribonuclease 3</fullName>
        <shortName evidence="6">Mini-3</shortName>
        <shortName evidence="6">Mini-RNase 3</shortName>
        <ecNumber evidence="6">3.1.26.-</ecNumber>
    </recommendedName>
    <alternativeName>
        <fullName evidence="6">Mini-RNase III</fullName>
        <shortName evidence="6">Mini-III</shortName>
    </alternativeName>
</protein>
<keyword evidence="4 6" id="KW-0255">Endonuclease</keyword>
<sequence>MNEFLETLKIDMLKQMDVQMLNPLKLAYLGDAVYEAYIRTYIISKYTMTPNEMSKLAVKYVKASAQAKIVLFLQDELSEAEWTIVKRGRNQKSGSVPKNAILSDYKYATGFEALIGYLYLTGEKTRIYQIIGRAIEIIEMPEAQNQIKDQIKDQNTSTEET</sequence>
<dbReference type="InterPro" id="IPR000999">
    <property type="entry name" value="RNase_III_dom"/>
</dbReference>
<dbReference type="PANTHER" id="PTHR34276">
    <property type="entry name" value="MINI-RIBONUCLEASE 3"/>
    <property type="match status" value="1"/>
</dbReference>
<keyword evidence="9" id="KW-1185">Reference proteome</keyword>
<proteinExistence type="inferred from homology"/>
<evidence type="ECO:0000313" key="8">
    <source>
        <dbReference type="EMBL" id="MBF4695868.1"/>
    </source>
</evidence>
<dbReference type="PIRSF" id="PIRSF005520">
    <property type="entry name" value="UCP005520"/>
    <property type="match status" value="1"/>
</dbReference>
<keyword evidence="6" id="KW-0460">Magnesium</keyword>
<evidence type="ECO:0000256" key="4">
    <source>
        <dbReference type="ARBA" id="ARBA00022759"/>
    </source>
</evidence>
<dbReference type="Proteomes" id="UP000614200">
    <property type="component" value="Unassembled WGS sequence"/>
</dbReference>
<evidence type="ECO:0000259" key="7">
    <source>
        <dbReference type="SMART" id="SM00535"/>
    </source>
</evidence>
<dbReference type="EMBL" id="JADKNH010000021">
    <property type="protein sequence ID" value="MBF4695868.1"/>
    <property type="molecule type" value="Genomic_DNA"/>
</dbReference>
<dbReference type="RefSeq" id="WP_194704102.1">
    <property type="nucleotide sequence ID" value="NZ_JADKNH010000021.1"/>
</dbReference>
<dbReference type="CDD" id="cd00593">
    <property type="entry name" value="RIBOc"/>
    <property type="match status" value="1"/>
</dbReference>
<feature type="domain" description="RNase III" evidence="7">
    <location>
        <begin position="7"/>
        <end position="140"/>
    </location>
</feature>
<comment type="subunit">
    <text evidence="6">Homodimer.</text>
</comment>
<accession>A0ABS0A0A4</accession>
<keyword evidence="2 6" id="KW-0698">rRNA processing</keyword>
<dbReference type="SMART" id="SM00535">
    <property type="entry name" value="RIBOc"/>
    <property type="match status" value="1"/>
</dbReference>
<dbReference type="InterPro" id="IPR036389">
    <property type="entry name" value="RNase_III_sf"/>
</dbReference>
<dbReference type="Pfam" id="PF00636">
    <property type="entry name" value="Ribonuclease_3"/>
    <property type="match status" value="1"/>
</dbReference>
<evidence type="ECO:0000313" key="9">
    <source>
        <dbReference type="Proteomes" id="UP000614200"/>
    </source>
</evidence>
<evidence type="ECO:0000256" key="6">
    <source>
        <dbReference type="HAMAP-Rule" id="MF_01468"/>
    </source>
</evidence>
<keyword evidence="1 6" id="KW-0690">Ribosome biogenesis</keyword>
<comment type="subcellular location">
    <subcellularLocation>
        <location evidence="6">Cytoplasm</location>
    </subcellularLocation>
</comment>
<name>A0ABS0A0A4_9FIRM</name>
<evidence type="ECO:0000256" key="2">
    <source>
        <dbReference type="ARBA" id="ARBA00022552"/>
    </source>
</evidence>
<reference evidence="8 9" key="1">
    <citation type="submission" date="2020-11" db="EMBL/GenBank/DDBJ databases">
        <title>Fusibacter basophilias sp. nov.</title>
        <authorList>
            <person name="Qiu D."/>
        </authorList>
    </citation>
    <scope>NUCLEOTIDE SEQUENCE [LARGE SCALE GENOMIC DNA]</scope>
    <source>
        <strain evidence="8 9">Q10-2</strain>
    </source>
</reference>
<keyword evidence="6" id="KW-0694">RNA-binding</keyword>
<dbReference type="InterPro" id="IPR008226">
    <property type="entry name" value="Mini3_fam"/>
</dbReference>
<comment type="cofactor">
    <cofactor evidence="6">
        <name>Mg(2+)</name>
        <dbReference type="ChEBI" id="CHEBI:18420"/>
    </cofactor>
</comment>
<evidence type="ECO:0000256" key="3">
    <source>
        <dbReference type="ARBA" id="ARBA00022722"/>
    </source>
</evidence>
<comment type="similarity">
    <text evidence="6">Belongs to the MrnC RNase family.</text>
</comment>
<dbReference type="EC" id="3.1.26.-" evidence="6"/>